<comment type="caution">
    <text evidence="2">The sequence shown here is derived from an EMBL/GenBank/DDBJ whole genome shotgun (WGS) entry which is preliminary data.</text>
</comment>
<dbReference type="Gene3D" id="1.25.40.10">
    <property type="entry name" value="Tetratricopeptide repeat domain"/>
    <property type="match status" value="1"/>
</dbReference>
<dbReference type="Pfam" id="PF00069">
    <property type="entry name" value="Pkinase"/>
    <property type="match status" value="1"/>
</dbReference>
<gene>
    <name evidence="2" type="ORF">N7493_006017</name>
</gene>
<dbReference type="InterPro" id="IPR011009">
    <property type="entry name" value="Kinase-like_dom_sf"/>
</dbReference>
<reference evidence="2" key="2">
    <citation type="submission" date="2023-01" db="EMBL/GenBank/DDBJ databases">
        <authorList>
            <person name="Petersen C."/>
        </authorList>
    </citation>
    <scope>NUCLEOTIDE SEQUENCE</scope>
    <source>
        <strain evidence="2">IBT 17514</strain>
    </source>
</reference>
<dbReference type="Gene3D" id="1.10.510.10">
    <property type="entry name" value="Transferase(Phosphotransferase) domain 1"/>
    <property type="match status" value="1"/>
</dbReference>
<keyword evidence="3" id="KW-1185">Reference proteome</keyword>
<dbReference type="Proteomes" id="UP001215712">
    <property type="component" value="Unassembled WGS sequence"/>
</dbReference>
<evidence type="ECO:0000313" key="3">
    <source>
        <dbReference type="Proteomes" id="UP001215712"/>
    </source>
</evidence>
<organism evidence="2 3">
    <name type="scientific">Penicillium malachiteum</name>
    <dbReference type="NCBI Taxonomy" id="1324776"/>
    <lineage>
        <taxon>Eukaryota</taxon>
        <taxon>Fungi</taxon>
        <taxon>Dikarya</taxon>
        <taxon>Ascomycota</taxon>
        <taxon>Pezizomycotina</taxon>
        <taxon>Eurotiomycetes</taxon>
        <taxon>Eurotiomycetidae</taxon>
        <taxon>Eurotiales</taxon>
        <taxon>Aspergillaceae</taxon>
        <taxon>Penicillium</taxon>
    </lineage>
</organism>
<dbReference type="InterPro" id="IPR011990">
    <property type="entry name" value="TPR-like_helical_dom_sf"/>
</dbReference>
<feature type="domain" description="Protein kinase" evidence="1">
    <location>
        <begin position="1"/>
        <end position="362"/>
    </location>
</feature>
<dbReference type="PANTHER" id="PTHR24361">
    <property type="entry name" value="MITOGEN-ACTIVATED KINASE KINASE KINASE"/>
    <property type="match status" value="1"/>
</dbReference>
<evidence type="ECO:0000313" key="2">
    <source>
        <dbReference type="EMBL" id="KAJ5726990.1"/>
    </source>
</evidence>
<dbReference type="GO" id="GO:0005737">
    <property type="term" value="C:cytoplasm"/>
    <property type="evidence" value="ECO:0007669"/>
    <property type="project" value="TreeGrafter"/>
</dbReference>
<dbReference type="SUPFAM" id="SSF56112">
    <property type="entry name" value="Protein kinase-like (PK-like)"/>
    <property type="match status" value="1"/>
</dbReference>
<sequence length="403" mass="46300">MMHECNVLDLERDLSTWQKPYASAEKLYDQKKYQEAENLFFTILREQERIHGKDHEDTLAAKLSLSSKLYKHKKYKQGLEILSPTVRGIERTMGNDKPMTFMSKFWLARMLYELDEYEEAERRFYQAAQGLERILGNDNEQTHEAQSWLAQTQIQLGKWRDADEIPPPNHTSMNLEKGAEGHHCHFEKNDAFPLKSTKFLGAGGFGKVDKVLSLITQKEGKILLTDFGLSLDFRDASGSTTVGRVNGWTERYGAPEVALQEPRNTSADIWCLGIVFLNMIVVLKGKKMRWMDQFLRACGSRHPYVSKNPTGLEYLLDHLKQMATLSDMDILSWIQQMLQERPTSRSTAANLVKSTTKPHCYEGVTPIFYGKCCGVTRDVPSDDSYNSFSEMEKALRDLRSRMQ</sequence>
<dbReference type="AlphaFoldDB" id="A0AAD6MVZ2"/>
<evidence type="ECO:0000259" key="1">
    <source>
        <dbReference type="PROSITE" id="PS50011"/>
    </source>
</evidence>
<dbReference type="GO" id="GO:0005524">
    <property type="term" value="F:ATP binding"/>
    <property type="evidence" value="ECO:0007669"/>
    <property type="project" value="InterPro"/>
</dbReference>
<dbReference type="Pfam" id="PF13374">
    <property type="entry name" value="TPR_10"/>
    <property type="match status" value="1"/>
</dbReference>
<protein>
    <recommendedName>
        <fullName evidence="1">Protein kinase domain-containing protein</fullName>
    </recommendedName>
</protein>
<proteinExistence type="predicted"/>
<reference evidence="2" key="1">
    <citation type="journal article" date="2023" name="IMA Fungus">
        <title>Comparative genomic study of the Penicillium genus elucidates a diverse pangenome and 15 lateral gene transfer events.</title>
        <authorList>
            <person name="Petersen C."/>
            <person name="Sorensen T."/>
            <person name="Nielsen M.R."/>
            <person name="Sondergaard T.E."/>
            <person name="Sorensen J.L."/>
            <person name="Fitzpatrick D.A."/>
            <person name="Frisvad J.C."/>
            <person name="Nielsen K.L."/>
        </authorList>
    </citation>
    <scope>NUCLEOTIDE SEQUENCE</scope>
    <source>
        <strain evidence="2">IBT 17514</strain>
    </source>
</reference>
<dbReference type="InterPro" id="IPR000719">
    <property type="entry name" value="Prot_kinase_dom"/>
</dbReference>
<dbReference type="EMBL" id="JAQJAN010000007">
    <property type="protein sequence ID" value="KAJ5726990.1"/>
    <property type="molecule type" value="Genomic_DNA"/>
</dbReference>
<dbReference type="InterPro" id="IPR053235">
    <property type="entry name" value="Ser_Thr_kinase"/>
</dbReference>
<dbReference type="PROSITE" id="PS50011">
    <property type="entry name" value="PROTEIN_KINASE_DOM"/>
    <property type="match status" value="1"/>
</dbReference>
<dbReference type="SUPFAM" id="SSF48452">
    <property type="entry name" value="TPR-like"/>
    <property type="match status" value="1"/>
</dbReference>
<dbReference type="GO" id="GO:0004674">
    <property type="term" value="F:protein serine/threonine kinase activity"/>
    <property type="evidence" value="ECO:0007669"/>
    <property type="project" value="TreeGrafter"/>
</dbReference>
<accession>A0AAD6MVZ2</accession>
<name>A0AAD6MVZ2_9EURO</name>